<evidence type="ECO:0000313" key="11">
    <source>
        <dbReference type="Proteomes" id="UP000664209"/>
    </source>
</evidence>
<evidence type="ECO:0000256" key="7">
    <source>
        <dbReference type="ARBA" id="ARBA00023315"/>
    </source>
</evidence>
<dbReference type="InterPro" id="IPR004563">
    <property type="entry name" value="Apolipo_AcylTrfase"/>
</dbReference>
<keyword evidence="11" id="KW-1185">Reference proteome</keyword>
<dbReference type="PANTHER" id="PTHR38686:SF1">
    <property type="entry name" value="APOLIPOPROTEIN N-ACYLTRANSFERASE"/>
    <property type="match status" value="1"/>
</dbReference>
<dbReference type="HAMAP" id="MF_01148">
    <property type="entry name" value="Lnt"/>
    <property type="match status" value="1"/>
</dbReference>
<keyword evidence="4 8" id="KW-0812">Transmembrane</keyword>
<name>A0A939LMT3_9CELL</name>
<dbReference type="InterPro" id="IPR045378">
    <property type="entry name" value="LNT_N"/>
</dbReference>
<comment type="pathway">
    <text evidence="8">Protein modification; lipoprotein biosynthesis (N-acyl transfer).</text>
</comment>
<feature type="transmembrane region" description="Helical" evidence="8">
    <location>
        <begin position="12"/>
        <end position="44"/>
    </location>
</feature>
<feature type="domain" description="CN hydrolase" evidence="9">
    <location>
        <begin position="219"/>
        <end position="475"/>
    </location>
</feature>
<dbReference type="EMBL" id="JAGEMK010000001">
    <property type="protein sequence ID" value="MBO1750406.1"/>
    <property type="molecule type" value="Genomic_DNA"/>
</dbReference>
<dbReference type="PANTHER" id="PTHR38686">
    <property type="entry name" value="APOLIPOPROTEIN N-ACYLTRANSFERASE"/>
    <property type="match status" value="1"/>
</dbReference>
<dbReference type="AlphaFoldDB" id="A0A939LMT3"/>
<keyword evidence="5 8" id="KW-1133">Transmembrane helix</keyword>
<proteinExistence type="inferred from homology"/>
<protein>
    <recommendedName>
        <fullName evidence="8">Apolipoprotein N-acyltransferase</fullName>
        <shortName evidence="8">ALP N-acyltransferase</shortName>
        <ecNumber evidence="8">2.3.1.269</ecNumber>
    </recommendedName>
</protein>
<comment type="caution">
    <text evidence="10">The sequence shown here is derived from an EMBL/GenBank/DDBJ whole genome shotgun (WGS) entry which is preliminary data.</text>
</comment>
<dbReference type="InterPro" id="IPR003010">
    <property type="entry name" value="C-N_Hydrolase"/>
</dbReference>
<feature type="transmembrane region" description="Helical" evidence="8">
    <location>
        <begin position="156"/>
        <end position="181"/>
    </location>
</feature>
<dbReference type="RefSeq" id="WP_208054059.1">
    <property type="nucleotide sequence ID" value="NZ_JAGEMK010000001.1"/>
</dbReference>
<feature type="transmembrane region" description="Helical" evidence="8">
    <location>
        <begin position="51"/>
        <end position="70"/>
    </location>
</feature>
<evidence type="ECO:0000256" key="5">
    <source>
        <dbReference type="ARBA" id="ARBA00022989"/>
    </source>
</evidence>
<dbReference type="SUPFAM" id="SSF56317">
    <property type="entry name" value="Carbon-nitrogen hydrolase"/>
    <property type="match status" value="1"/>
</dbReference>
<feature type="transmembrane region" description="Helical" evidence="8">
    <location>
        <begin position="193"/>
        <end position="210"/>
    </location>
</feature>
<dbReference type="NCBIfam" id="TIGR00546">
    <property type="entry name" value="lnt"/>
    <property type="match status" value="1"/>
</dbReference>
<evidence type="ECO:0000256" key="6">
    <source>
        <dbReference type="ARBA" id="ARBA00023136"/>
    </source>
</evidence>
<dbReference type="PROSITE" id="PS50263">
    <property type="entry name" value="CN_HYDROLASE"/>
    <property type="match status" value="1"/>
</dbReference>
<organism evidence="10 11">
    <name type="scientific">Actinotalea soli</name>
    <dbReference type="NCBI Taxonomy" id="2819234"/>
    <lineage>
        <taxon>Bacteria</taxon>
        <taxon>Bacillati</taxon>
        <taxon>Actinomycetota</taxon>
        <taxon>Actinomycetes</taxon>
        <taxon>Micrococcales</taxon>
        <taxon>Cellulomonadaceae</taxon>
        <taxon>Actinotalea</taxon>
    </lineage>
</organism>
<comment type="caution">
    <text evidence="8">Lacks conserved residue(s) required for the propagation of feature annotation.</text>
</comment>
<evidence type="ECO:0000256" key="3">
    <source>
        <dbReference type="ARBA" id="ARBA00022679"/>
    </source>
</evidence>
<dbReference type="EC" id="2.3.1.269" evidence="8"/>
<feature type="transmembrane region" description="Helical" evidence="8">
    <location>
        <begin position="82"/>
        <end position="103"/>
    </location>
</feature>
<dbReference type="Proteomes" id="UP000664209">
    <property type="component" value="Unassembled WGS sequence"/>
</dbReference>
<dbReference type="InterPro" id="IPR036526">
    <property type="entry name" value="C-N_Hydrolase_sf"/>
</dbReference>
<keyword evidence="6 8" id="KW-0472">Membrane</keyword>
<dbReference type="GO" id="GO:0016410">
    <property type="term" value="F:N-acyltransferase activity"/>
    <property type="evidence" value="ECO:0007669"/>
    <property type="project" value="UniProtKB-UniRule"/>
</dbReference>
<dbReference type="Gene3D" id="3.60.110.10">
    <property type="entry name" value="Carbon-nitrogen hydrolase"/>
    <property type="match status" value="1"/>
</dbReference>
<dbReference type="Pfam" id="PF20154">
    <property type="entry name" value="LNT_N"/>
    <property type="match status" value="1"/>
</dbReference>
<evidence type="ECO:0000256" key="2">
    <source>
        <dbReference type="ARBA" id="ARBA00022475"/>
    </source>
</evidence>
<dbReference type="GO" id="GO:0042158">
    <property type="term" value="P:lipoprotein biosynthetic process"/>
    <property type="evidence" value="ECO:0007669"/>
    <property type="project" value="UniProtKB-UniRule"/>
</dbReference>
<sequence>MPFAPPRRRTTLLLAVVGGLVLDAGFPGLGWWPLTFLAMALLFVALGRDRAWWNTLVGLVFGLAFFLPHITWTEGAVGAVPWLALSVVEAGFVAAFGAAWTWARRGAVTWQRARLQVPVFAILWVGFEEARSVWPFGGFPWGRLAFSQADSPLGALAWLGGATLVSAAVAVVGAVVALALISLRRIDVGSASGYLVLAVVLVIGGLLVPLDSRAQEGTLAVGAVQGNVPDRGLDSFQQAREVLDNHVSGTHALLDQVEPGELDVVLWPENGSDIDPRADADAAEAISEAARAVEAPILVGTDNFPETGGRLNTALLWDPEDGAGASYAKRRPAPFAEYIPMREIARQFSDAVDRVRTDMIGGEEVGAMAVAVPRLERDVTLALGICFEVAYDVLIREAVQEGGEVLVIPTNNATFGRTDESTQQLAMSRLRAIEHGRATVQISTVGVSAVISPTGLVREETGLFTAEQMVASVPLRSELTPATRYGSHLSWALRGLAVVVTVAGMAGAVRVRRAERVAPGEG</sequence>
<evidence type="ECO:0000313" key="10">
    <source>
        <dbReference type="EMBL" id="MBO1750406.1"/>
    </source>
</evidence>
<comment type="function">
    <text evidence="8">Catalyzes the phospholipid dependent N-acylation of the N-terminal cysteine of apolipoprotein, the last step in lipoprotein maturation.</text>
</comment>
<dbReference type="GO" id="GO:0005886">
    <property type="term" value="C:plasma membrane"/>
    <property type="evidence" value="ECO:0007669"/>
    <property type="project" value="UniProtKB-SubCell"/>
</dbReference>
<reference evidence="10" key="1">
    <citation type="submission" date="2021-03" db="EMBL/GenBank/DDBJ databases">
        <title>Actinotalea soli sp. nov., isolated from soil.</title>
        <authorList>
            <person name="Ping W."/>
            <person name="Zhang J."/>
        </authorList>
    </citation>
    <scope>NUCLEOTIDE SEQUENCE</scope>
    <source>
        <strain evidence="10">BY-33</strain>
    </source>
</reference>
<evidence type="ECO:0000259" key="9">
    <source>
        <dbReference type="PROSITE" id="PS50263"/>
    </source>
</evidence>
<evidence type="ECO:0000256" key="8">
    <source>
        <dbReference type="HAMAP-Rule" id="MF_01148"/>
    </source>
</evidence>
<evidence type="ECO:0000256" key="4">
    <source>
        <dbReference type="ARBA" id="ARBA00022692"/>
    </source>
</evidence>
<comment type="subcellular location">
    <subcellularLocation>
        <location evidence="1 8">Cell membrane</location>
        <topology evidence="1 8">Multi-pass membrane protein</topology>
    </subcellularLocation>
</comment>
<comment type="catalytic activity">
    <reaction evidence="8">
        <text>N-terminal S-1,2-diacyl-sn-glyceryl-L-cysteinyl-[lipoprotein] + a glycerophospholipid = N-acyl-S-1,2-diacyl-sn-glyceryl-L-cysteinyl-[lipoprotein] + a 2-acyl-sn-glycero-3-phospholipid + H(+)</text>
        <dbReference type="Rhea" id="RHEA:48228"/>
        <dbReference type="Rhea" id="RHEA-COMP:14681"/>
        <dbReference type="Rhea" id="RHEA-COMP:14684"/>
        <dbReference type="ChEBI" id="CHEBI:15378"/>
        <dbReference type="ChEBI" id="CHEBI:136912"/>
        <dbReference type="ChEBI" id="CHEBI:140656"/>
        <dbReference type="ChEBI" id="CHEBI:140657"/>
        <dbReference type="ChEBI" id="CHEBI:140660"/>
        <dbReference type="EC" id="2.3.1.269"/>
    </reaction>
</comment>
<keyword evidence="7 8" id="KW-0012">Acyltransferase</keyword>
<dbReference type="Pfam" id="PF00795">
    <property type="entry name" value="CN_hydrolase"/>
    <property type="match status" value="1"/>
</dbReference>
<dbReference type="CDD" id="cd07571">
    <property type="entry name" value="ALP_N-acyl_transferase"/>
    <property type="match status" value="1"/>
</dbReference>
<gene>
    <name evidence="8 10" type="primary">lnt</name>
    <name evidence="10" type="ORF">J4G33_01155</name>
</gene>
<keyword evidence="2 8" id="KW-1003">Cell membrane</keyword>
<evidence type="ECO:0000256" key="1">
    <source>
        <dbReference type="ARBA" id="ARBA00004651"/>
    </source>
</evidence>
<comment type="similarity">
    <text evidence="8">Belongs to the CN hydrolase family. Apolipoprotein N-acyltransferase subfamily.</text>
</comment>
<accession>A0A939LMT3</accession>
<keyword evidence="3 8" id="KW-0808">Transferase</keyword>